<dbReference type="AlphaFoldDB" id="A0AAU4K267"/>
<dbReference type="Gene3D" id="3.40.50.720">
    <property type="entry name" value="NAD(P)-binding Rossmann-like Domain"/>
    <property type="match status" value="1"/>
</dbReference>
<dbReference type="PRINTS" id="PR00081">
    <property type="entry name" value="GDHRDH"/>
</dbReference>
<dbReference type="PROSITE" id="PS00061">
    <property type="entry name" value="ADH_SHORT"/>
    <property type="match status" value="1"/>
</dbReference>
<dbReference type="EMBL" id="CP108021">
    <property type="protein sequence ID" value="WUM20193.1"/>
    <property type="molecule type" value="Genomic_DNA"/>
</dbReference>
<dbReference type="PANTHER" id="PTHR43313:SF1">
    <property type="entry name" value="3BETA-HYDROXYSTEROID DEHYDROGENASE DHS-16"/>
    <property type="match status" value="1"/>
</dbReference>
<dbReference type="RefSeq" id="WP_328857579.1">
    <property type="nucleotide sequence ID" value="NZ_CP108021.1"/>
</dbReference>
<keyword evidence="5" id="KW-1185">Reference proteome</keyword>
<dbReference type="InterPro" id="IPR020904">
    <property type="entry name" value="Sc_DH/Rdtase_CS"/>
</dbReference>
<evidence type="ECO:0000256" key="2">
    <source>
        <dbReference type="RuleBase" id="RU000363"/>
    </source>
</evidence>
<feature type="domain" description="Ketoreductase" evidence="3">
    <location>
        <begin position="2"/>
        <end position="172"/>
    </location>
</feature>
<gene>
    <name evidence="4" type="ORF">OG579_21340</name>
</gene>
<name>A0AAU4K267_9NOCA</name>
<proteinExistence type="inferred from homology"/>
<dbReference type="GO" id="GO:0008202">
    <property type="term" value="P:steroid metabolic process"/>
    <property type="evidence" value="ECO:0007669"/>
    <property type="project" value="TreeGrafter"/>
</dbReference>
<evidence type="ECO:0000256" key="1">
    <source>
        <dbReference type="ARBA" id="ARBA00006484"/>
    </source>
</evidence>
<dbReference type="SUPFAM" id="SSF51735">
    <property type="entry name" value="NAD(P)-binding Rossmann-fold domains"/>
    <property type="match status" value="1"/>
</dbReference>
<protein>
    <submittedName>
        <fullName evidence="4">SDR family oxidoreductase</fullName>
    </submittedName>
</protein>
<evidence type="ECO:0000313" key="5">
    <source>
        <dbReference type="Proteomes" id="UP001432128"/>
    </source>
</evidence>
<reference evidence="4 5" key="1">
    <citation type="submission" date="2022-10" db="EMBL/GenBank/DDBJ databases">
        <title>The complete genomes of actinobacterial strains from the NBC collection.</title>
        <authorList>
            <person name="Joergensen T.S."/>
            <person name="Alvarez Arevalo M."/>
            <person name="Sterndorff E.B."/>
            <person name="Faurdal D."/>
            <person name="Vuksanovic O."/>
            <person name="Mourched A.-S."/>
            <person name="Charusanti P."/>
            <person name="Shaw S."/>
            <person name="Blin K."/>
            <person name="Weber T."/>
        </authorList>
    </citation>
    <scope>NUCLEOTIDE SEQUENCE [LARGE SCALE GENOMIC DNA]</scope>
    <source>
        <strain evidence="4 5">NBC_00319</strain>
    </source>
</reference>
<dbReference type="Proteomes" id="UP001432128">
    <property type="component" value="Chromosome"/>
</dbReference>
<evidence type="ECO:0000259" key="3">
    <source>
        <dbReference type="SMART" id="SM00822"/>
    </source>
</evidence>
<dbReference type="InterPro" id="IPR002347">
    <property type="entry name" value="SDR_fam"/>
</dbReference>
<dbReference type="PRINTS" id="PR00080">
    <property type="entry name" value="SDRFAMILY"/>
</dbReference>
<sequence>MPTVLVTGAGRGIGLATTERLASAGWQVYAGARSADHLAALGALADVHPVRLDVTDPDDVAALVDVLPDRLDAVVNNAGIVVQGPVEGVAPADISRQLDVNVTGQIAVTQAVLPLLRASAGRIVFISSVSGRVTTPGTGVYSASKYALESLADALRIELRPWKIGVSLIEPGTTHTDIWTGMLDDFDAMVSGLSDEHRRLYASQNAGMRRLLPRLQKTAVPPEKVATAVEKALTDRRPKPRYLCDAPSRAQVALSAVTPTRVTDLVLSVATRKR</sequence>
<dbReference type="SMART" id="SM00822">
    <property type="entry name" value="PKS_KR"/>
    <property type="match status" value="1"/>
</dbReference>
<dbReference type="PANTHER" id="PTHR43313">
    <property type="entry name" value="SHORT-CHAIN DEHYDROGENASE/REDUCTASE FAMILY 9C"/>
    <property type="match status" value="1"/>
</dbReference>
<dbReference type="KEGG" id="whr:OG579_21340"/>
<comment type="similarity">
    <text evidence="1 2">Belongs to the short-chain dehydrogenases/reductases (SDR) family.</text>
</comment>
<dbReference type="CDD" id="cd05374">
    <property type="entry name" value="17beta-HSD-like_SDR_c"/>
    <property type="match status" value="1"/>
</dbReference>
<dbReference type="InterPro" id="IPR057326">
    <property type="entry name" value="KR_dom"/>
</dbReference>
<dbReference type="Pfam" id="PF00106">
    <property type="entry name" value="adh_short"/>
    <property type="match status" value="1"/>
</dbReference>
<evidence type="ECO:0000313" key="4">
    <source>
        <dbReference type="EMBL" id="WUM20193.1"/>
    </source>
</evidence>
<organism evidence="4 5">
    <name type="scientific">Williamsia herbipolensis</name>
    <dbReference type="NCBI Taxonomy" id="1603258"/>
    <lineage>
        <taxon>Bacteria</taxon>
        <taxon>Bacillati</taxon>
        <taxon>Actinomycetota</taxon>
        <taxon>Actinomycetes</taxon>
        <taxon>Mycobacteriales</taxon>
        <taxon>Nocardiaceae</taxon>
        <taxon>Williamsia</taxon>
    </lineage>
</organism>
<accession>A0AAU4K267</accession>
<dbReference type="InterPro" id="IPR036291">
    <property type="entry name" value="NAD(P)-bd_dom_sf"/>
</dbReference>
<dbReference type="GO" id="GO:0016491">
    <property type="term" value="F:oxidoreductase activity"/>
    <property type="evidence" value="ECO:0007669"/>
    <property type="project" value="TreeGrafter"/>
</dbReference>